<organism evidence="1 2">
    <name type="scientific">Macroventuria anomochaeta</name>
    <dbReference type="NCBI Taxonomy" id="301207"/>
    <lineage>
        <taxon>Eukaryota</taxon>
        <taxon>Fungi</taxon>
        <taxon>Dikarya</taxon>
        <taxon>Ascomycota</taxon>
        <taxon>Pezizomycotina</taxon>
        <taxon>Dothideomycetes</taxon>
        <taxon>Pleosporomycetidae</taxon>
        <taxon>Pleosporales</taxon>
        <taxon>Pleosporineae</taxon>
        <taxon>Didymellaceae</taxon>
        <taxon>Macroventuria</taxon>
    </lineage>
</organism>
<comment type="caution">
    <text evidence="1">The sequence shown here is derived from an EMBL/GenBank/DDBJ whole genome shotgun (WGS) entry which is preliminary data.</text>
</comment>
<evidence type="ECO:0000313" key="1">
    <source>
        <dbReference type="EMBL" id="KAF2627259.1"/>
    </source>
</evidence>
<proteinExistence type="predicted"/>
<dbReference type="EMBL" id="MU006717">
    <property type="protein sequence ID" value="KAF2627259.1"/>
    <property type="molecule type" value="Genomic_DNA"/>
</dbReference>
<sequence>MELSAGWPFALGNCWYRILLFPPDGQARILETHHHWEPGRGGSHWHACRLSCKPLNIETAVIYVPCFVCPWLLTAFEYSFTQKAHIHMEDNGFIRLTIPLAFSSHPVTICLLPSVQAKGKSELVFYIRYSHGLTKLCDYAQKHPGTVVPVLIDGPYRGINMQRFNKADRLLVVAGGSGAVWILSFLELFCRQRSAIDAADGAFEKDFKTGDEERQTTRLEHCCNVRIVLATRYTSSRTWFLEIVAELIRQH</sequence>
<protein>
    <submittedName>
        <fullName evidence="1">Uncharacterized protein</fullName>
    </submittedName>
</protein>
<reference evidence="1" key="1">
    <citation type="journal article" date="2020" name="Stud. Mycol.">
        <title>101 Dothideomycetes genomes: a test case for predicting lifestyles and emergence of pathogens.</title>
        <authorList>
            <person name="Haridas S."/>
            <person name="Albert R."/>
            <person name="Binder M."/>
            <person name="Bloem J."/>
            <person name="Labutti K."/>
            <person name="Salamov A."/>
            <person name="Andreopoulos B."/>
            <person name="Baker S."/>
            <person name="Barry K."/>
            <person name="Bills G."/>
            <person name="Bluhm B."/>
            <person name="Cannon C."/>
            <person name="Castanera R."/>
            <person name="Culley D."/>
            <person name="Daum C."/>
            <person name="Ezra D."/>
            <person name="Gonzalez J."/>
            <person name="Henrissat B."/>
            <person name="Kuo A."/>
            <person name="Liang C."/>
            <person name="Lipzen A."/>
            <person name="Lutzoni F."/>
            <person name="Magnuson J."/>
            <person name="Mondo S."/>
            <person name="Nolan M."/>
            <person name="Ohm R."/>
            <person name="Pangilinan J."/>
            <person name="Park H.-J."/>
            <person name="Ramirez L."/>
            <person name="Alfaro M."/>
            <person name="Sun H."/>
            <person name="Tritt A."/>
            <person name="Yoshinaga Y."/>
            <person name="Zwiers L.-H."/>
            <person name="Turgeon B."/>
            <person name="Goodwin S."/>
            <person name="Spatafora J."/>
            <person name="Crous P."/>
            <person name="Grigoriev I."/>
        </authorList>
    </citation>
    <scope>NUCLEOTIDE SEQUENCE</scope>
    <source>
        <strain evidence="1">CBS 525.71</strain>
    </source>
</reference>
<gene>
    <name evidence="1" type="ORF">BU25DRAFT_468896</name>
</gene>
<dbReference type="Proteomes" id="UP000799754">
    <property type="component" value="Unassembled WGS sequence"/>
</dbReference>
<evidence type="ECO:0000313" key="2">
    <source>
        <dbReference type="Proteomes" id="UP000799754"/>
    </source>
</evidence>
<keyword evidence="2" id="KW-1185">Reference proteome</keyword>
<name>A0ACB6RZQ6_9PLEO</name>
<accession>A0ACB6RZQ6</accession>